<proteinExistence type="predicted"/>
<evidence type="ECO:0008006" key="4">
    <source>
        <dbReference type="Google" id="ProtNLM"/>
    </source>
</evidence>
<sequence length="176" mass="18450">MNTLHELSNTEKSKSTANRVLALAKKTSAEIAVLATLATGLGACGSETESGEAKEPLSPETQVAQIVDNYIKDPENNPLPEGVEIVEVTIKDGDGSQSAGERIIAEQQKSGNFSNADANNARSTSAATSINLSRSIESDGKGAMHPGDTAYVAVGRINGDKLIDVANLRLERKAED</sequence>
<accession>A0ABY8WVD7</accession>
<feature type="region of interest" description="Disordered" evidence="1">
    <location>
        <begin position="94"/>
        <end position="128"/>
    </location>
</feature>
<feature type="compositionally biased region" description="Low complexity" evidence="1">
    <location>
        <begin position="114"/>
        <end position="128"/>
    </location>
</feature>
<dbReference type="Proteomes" id="UP001177295">
    <property type="component" value="Chromosome"/>
</dbReference>
<organism evidence="2 3">
    <name type="scientific">Candidatus Southlakia epibionticum</name>
    <dbReference type="NCBI Taxonomy" id="3043284"/>
    <lineage>
        <taxon>Bacteria</taxon>
        <taxon>Candidatus Saccharimonadota</taxon>
        <taxon>Candidatus Saccharimonadia</taxon>
        <taxon>Candidatus Saccharimonadales</taxon>
        <taxon>Candidatus Saccharimonadaceae</taxon>
        <taxon>Candidatus Southlakia</taxon>
    </lineage>
</organism>
<gene>
    <name evidence="2" type="ORF">SEML1_0596</name>
</gene>
<protein>
    <recommendedName>
        <fullName evidence="4">DUF5666 domain-containing protein</fullName>
    </recommendedName>
</protein>
<reference evidence="2 3" key="1">
    <citation type="journal article" date="2023" name="Cell">
        <title>Genetic manipulation of Patescibacteria provides mechanistic insights into microbial dark matter and the epibiotic lifestyle.</title>
        <authorList>
            <person name="Wang Y."/>
            <person name="Gallagher L.A."/>
            <person name="Andrade P.A."/>
            <person name="Liu A."/>
            <person name="Humphreys I.R."/>
            <person name="Turkarslan S."/>
            <person name="Cutler K.J."/>
            <person name="Arrieta-Ortiz M.L."/>
            <person name="Li Y."/>
            <person name="Radey M.C."/>
            <person name="McLean J.S."/>
            <person name="Cong Q."/>
            <person name="Baker D."/>
            <person name="Baliga N.S."/>
            <person name="Peterson S.B."/>
            <person name="Mougous J.D."/>
        </authorList>
    </citation>
    <scope>NUCLEOTIDE SEQUENCE [LARGE SCALE GENOMIC DNA]</scope>
    <source>
        <strain evidence="2 3">ML1</strain>
    </source>
</reference>
<dbReference type="EMBL" id="CP124550">
    <property type="protein sequence ID" value="WIO46214.1"/>
    <property type="molecule type" value="Genomic_DNA"/>
</dbReference>
<evidence type="ECO:0000313" key="3">
    <source>
        <dbReference type="Proteomes" id="UP001177295"/>
    </source>
</evidence>
<keyword evidence="3" id="KW-1185">Reference proteome</keyword>
<dbReference type="RefSeq" id="WP_376753753.1">
    <property type="nucleotide sequence ID" value="NZ_CP124550.1"/>
</dbReference>
<name>A0ABY8WVD7_9BACT</name>
<evidence type="ECO:0000256" key="1">
    <source>
        <dbReference type="SAM" id="MobiDB-lite"/>
    </source>
</evidence>
<evidence type="ECO:0000313" key="2">
    <source>
        <dbReference type="EMBL" id="WIO46214.1"/>
    </source>
</evidence>